<dbReference type="OrthoDB" id="5343971at2"/>
<organism evidence="2 3">
    <name type="scientific">Ramlibacter henchirensis</name>
    <dbReference type="NCBI Taxonomy" id="204072"/>
    <lineage>
        <taxon>Bacteria</taxon>
        <taxon>Pseudomonadati</taxon>
        <taxon>Pseudomonadota</taxon>
        <taxon>Betaproteobacteria</taxon>
        <taxon>Burkholderiales</taxon>
        <taxon>Comamonadaceae</taxon>
        <taxon>Ramlibacter</taxon>
    </lineage>
</organism>
<dbReference type="InterPro" id="IPR011008">
    <property type="entry name" value="Dimeric_a/b-barrel"/>
</dbReference>
<dbReference type="NCBIfam" id="TIGR02118">
    <property type="entry name" value="EthD family reductase"/>
    <property type="match status" value="1"/>
</dbReference>
<comment type="caution">
    <text evidence="2">The sequence shown here is derived from an EMBL/GenBank/DDBJ whole genome shotgun (WGS) entry which is preliminary data.</text>
</comment>
<protein>
    <submittedName>
        <fullName evidence="2">EthD family reductase</fullName>
    </submittedName>
</protein>
<sequence>MIKFNVMYPFKPGMRFDHDYYRDKHMPMLARRLGAACRYYTIDKGLAAGAPGAPMPFAAACSVYSDSLETLQAAMNPHAQEILADIPNYTDAQPVIWVSDVVVERSQ</sequence>
<dbReference type="RefSeq" id="WP_135261746.1">
    <property type="nucleotide sequence ID" value="NZ_SMLM01000001.1"/>
</dbReference>
<evidence type="ECO:0000313" key="2">
    <source>
        <dbReference type="EMBL" id="TFZ05664.1"/>
    </source>
</evidence>
<feature type="domain" description="EthD" evidence="1">
    <location>
        <begin position="17"/>
        <end position="92"/>
    </location>
</feature>
<keyword evidence="3" id="KW-1185">Reference proteome</keyword>
<name>A0A4Z0C471_9BURK</name>
<reference evidence="2 3" key="1">
    <citation type="submission" date="2019-03" db="EMBL/GenBank/DDBJ databases">
        <title>Ramlibacter henchirensis DSM 14656, whole genome shotgun sequence.</title>
        <authorList>
            <person name="Zhang X."/>
            <person name="Feng G."/>
            <person name="Zhu H."/>
        </authorList>
    </citation>
    <scope>NUCLEOTIDE SEQUENCE [LARGE SCALE GENOMIC DNA]</scope>
    <source>
        <strain evidence="2 3">DSM 14656</strain>
    </source>
</reference>
<gene>
    <name evidence="2" type="ORF">EZ313_03090</name>
</gene>
<dbReference type="PANTHER" id="PTHR40260">
    <property type="entry name" value="BLR8190 PROTEIN"/>
    <property type="match status" value="1"/>
</dbReference>
<dbReference type="Pfam" id="PF07110">
    <property type="entry name" value="EthD"/>
    <property type="match status" value="1"/>
</dbReference>
<dbReference type="SUPFAM" id="SSF54909">
    <property type="entry name" value="Dimeric alpha+beta barrel"/>
    <property type="match status" value="1"/>
</dbReference>
<proteinExistence type="predicted"/>
<accession>A0A4Z0C471</accession>
<dbReference type="Gene3D" id="3.30.70.100">
    <property type="match status" value="1"/>
</dbReference>
<evidence type="ECO:0000259" key="1">
    <source>
        <dbReference type="Pfam" id="PF07110"/>
    </source>
</evidence>
<dbReference type="PANTHER" id="PTHR40260:SF2">
    <property type="entry name" value="BLR8190 PROTEIN"/>
    <property type="match status" value="1"/>
</dbReference>
<dbReference type="GO" id="GO:0016491">
    <property type="term" value="F:oxidoreductase activity"/>
    <property type="evidence" value="ECO:0007669"/>
    <property type="project" value="InterPro"/>
</dbReference>
<dbReference type="EMBL" id="SMLM01000001">
    <property type="protein sequence ID" value="TFZ05664.1"/>
    <property type="molecule type" value="Genomic_DNA"/>
</dbReference>
<dbReference type="InterPro" id="IPR009799">
    <property type="entry name" value="EthD_dom"/>
</dbReference>
<evidence type="ECO:0000313" key="3">
    <source>
        <dbReference type="Proteomes" id="UP000298180"/>
    </source>
</evidence>
<dbReference type="AlphaFoldDB" id="A0A4Z0C471"/>
<dbReference type="Proteomes" id="UP000298180">
    <property type="component" value="Unassembled WGS sequence"/>
</dbReference>